<evidence type="ECO:0000259" key="4">
    <source>
        <dbReference type="Pfam" id="PF00669"/>
    </source>
</evidence>
<gene>
    <name evidence="6" type="ORF">VP06_11440</name>
</gene>
<comment type="subcellular location">
    <subcellularLocation>
        <location evidence="3">Secreted</location>
    </subcellularLocation>
    <subcellularLocation>
        <location evidence="3">Bacterial flagellum</location>
    </subcellularLocation>
</comment>
<dbReference type="PATRIC" id="fig|270351.6.peg.7215"/>
<reference evidence="6 7" key="1">
    <citation type="submission" date="2015-03" db="EMBL/GenBank/DDBJ databases">
        <title>Genome sequencing of Methylobacterium aquaticum DSM16371 type strain.</title>
        <authorList>
            <person name="Chaudhry V."/>
            <person name="Patil P.B."/>
        </authorList>
    </citation>
    <scope>NUCLEOTIDE SEQUENCE [LARGE SCALE GENOMIC DNA]</scope>
    <source>
        <strain evidence="6 7">DSM 16371</strain>
    </source>
</reference>
<feature type="domain" description="Flagellin N-terminal" evidence="4">
    <location>
        <begin position="10"/>
        <end position="114"/>
    </location>
</feature>
<comment type="similarity">
    <text evidence="1 3">Belongs to the bacterial flagellin family.</text>
</comment>
<keyword evidence="6" id="KW-0966">Cell projection</keyword>
<keyword evidence="3" id="KW-0964">Secreted</keyword>
<dbReference type="Proteomes" id="UP000035929">
    <property type="component" value="Unassembled WGS sequence"/>
</dbReference>
<dbReference type="GO" id="GO:0009288">
    <property type="term" value="C:bacterial-type flagellum"/>
    <property type="evidence" value="ECO:0007669"/>
    <property type="project" value="UniProtKB-SubCell"/>
</dbReference>
<dbReference type="Gene3D" id="1.20.1330.10">
    <property type="entry name" value="f41 fragment of flagellin, N-terminal domain"/>
    <property type="match status" value="1"/>
</dbReference>
<dbReference type="OrthoDB" id="9808068at2"/>
<keyword evidence="2 3" id="KW-0975">Bacterial flagellum</keyword>
<comment type="caution">
    <text evidence="6">The sequence shown here is derived from an EMBL/GenBank/DDBJ whole genome shotgun (WGS) entry which is preliminary data.</text>
</comment>
<organism evidence="6 7">
    <name type="scientific">Methylobacterium aquaticum</name>
    <dbReference type="NCBI Taxonomy" id="270351"/>
    <lineage>
        <taxon>Bacteria</taxon>
        <taxon>Pseudomonadati</taxon>
        <taxon>Pseudomonadota</taxon>
        <taxon>Alphaproteobacteria</taxon>
        <taxon>Hyphomicrobiales</taxon>
        <taxon>Methylobacteriaceae</taxon>
        <taxon>Methylobacterium</taxon>
    </lineage>
</organism>
<keyword evidence="6" id="KW-0282">Flagellum</keyword>
<accession>A0A0J6SQC4</accession>
<feature type="domain" description="Flagellin C-terminal" evidence="5">
    <location>
        <begin position="547"/>
        <end position="631"/>
    </location>
</feature>
<dbReference type="EMBL" id="LABX01000081">
    <property type="protein sequence ID" value="KMO35807.1"/>
    <property type="molecule type" value="Genomic_DNA"/>
</dbReference>
<comment type="function">
    <text evidence="3">Flagellin is the subunit protein which polymerizes to form the filaments of bacterial flagella.</text>
</comment>
<evidence type="ECO:0000313" key="6">
    <source>
        <dbReference type="EMBL" id="KMO35807.1"/>
    </source>
</evidence>
<evidence type="ECO:0000256" key="2">
    <source>
        <dbReference type="ARBA" id="ARBA00023143"/>
    </source>
</evidence>
<dbReference type="Pfam" id="PF00700">
    <property type="entry name" value="Flagellin_C"/>
    <property type="match status" value="1"/>
</dbReference>
<dbReference type="RefSeq" id="WP_048463875.1">
    <property type="nucleotide sequence ID" value="NZ_LABX01000081.1"/>
</dbReference>
<evidence type="ECO:0000256" key="3">
    <source>
        <dbReference type="RuleBase" id="RU362073"/>
    </source>
</evidence>
<dbReference type="AlphaFoldDB" id="A0A0J6SQC4"/>
<sequence>MSSGITLSAATRQNLLSLQGTADLLSTTQTRLATGKKVNSALDSPSNYFTAQSLSSRSSALSNLLDGVSNGIQTIQAANTGLTKLQGLTDQLKSVAQQALSSSNAFTAKASIASTSLSGATANNLLSVGATTAVAENAIGASTGAAARVLTTTVDVSTQSNIQTNFFGASASSKTVTIDGVGVTLTKGIDDTTQANFVSAINTQLKAAGSSVVAAVSGNNISFTGTADGGTFSLGTDAQSASLFGATPTVTTAGVFVPTATSLATGAGFSVGDTFTVNGQAVTVGRSDTLSSLAQKVSTATNGTVSASYDATARKFSFTAADSATGIVLGDGSTSTGKVSNLGFSLLKTYGAGQGSTTATLVAGVATQSFTKSALDSKSITVKVASGNSVSLSFGTAAGQISTLNQLNAALAPANAMASIDNTTGAIKITTTNESGADNLTVSASGAGNPFSTSTSSAIISGDGSNTRNNLVTTYNNLLSQIDQMAADSGFNGTNLLAGDTVNVSFNEKGTSSLKISGTQVTASLLGMTAVGQTDFQDSNSINAVISNINSASSQLKNQASTLGANLAVVQNRQDFTKQMINVLDAGAANLTNADLNEEAANSQALSTRNSLGISALSLANQSQQGILQLLR</sequence>
<evidence type="ECO:0000256" key="1">
    <source>
        <dbReference type="ARBA" id="ARBA00005709"/>
    </source>
</evidence>
<dbReference type="InterPro" id="IPR046358">
    <property type="entry name" value="Flagellin_C"/>
</dbReference>
<dbReference type="GO" id="GO:0005198">
    <property type="term" value="F:structural molecule activity"/>
    <property type="evidence" value="ECO:0007669"/>
    <property type="project" value="UniProtKB-UniRule"/>
</dbReference>
<keyword evidence="6" id="KW-0969">Cilium</keyword>
<name>A0A0J6SQC4_9HYPH</name>
<proteinExistence type="inferred from homology"/>
<dbReference type="GO" id="GO:0005576">
    <property type="term" value="C:extracellular region"/>
    <property type="evidence" value="ECO:0007669"/>
    <property type="project" value="UniProtKB-SubCell"/>
</dbReference>
<dbReference type="Pfam" id="PF00669">
    <property type="entry name" value="Flagellin_N"/>
    <property type="match status" value="1"/>
</dbReference>
<dbReference type="InterPro" id="IPR001029">
    <property type="entry name" value="Flagellin_N"/>
</dbReference>
<dbReference type="SUPFAM" id="SSF64518">
    <property type="entry name" value="Phase 1 flagellin"/>
    <property type="match status" value="2"/>
</dbReference>
<evidence type="ECO:0000313" key="7">
    <source>
        <dbReference type="Proteomes" id="UP000035929"/>
    </source>
</evidence>
<evidence type="ECO:0000259" key="5">
    <source>
        <dbReference type="Pfam" id="PF00700"/>
    </source>
</evidence>
<protein>
    <recommendedName>
        <fullName evidence="3">Flagellin</fullName>
    </recommendedName>
</protein>